<name>A0A438AGW1_9RHOB</name>
<reference evidence="4 5" key="1">
    <citation type="submission" date="2018-11" db="EMBL/GenBank/DDBJ databases">
        <title>Mesobaculum littorinae gen. nov., sp. nov., isolated from Littorina scabra that represents a novel genus of the order Rhodobacteraceae.</title>
        <authorList>
            <person name="Li F."/>
        </authorList>
    </citation>
    <scope>NUCLEOTIDE SEQUENCE [LARGE SCALE GENOMIC DNA]</scope>
    <source>
        <strain evidence="4 5">M0103</strain>
    </source>
</reference>
<dbReference type="InterPro" id="IPR016181">
    <property type="entry name" value="Acyl_CoA_acyltransferase"/>
</dbReference>
<dbReference type="EMBL" id="RQXX01000003">
    <property type="protein sequence ID" value="RVV97807.1"/>
    <property type="molecule type" value="Genomic_DNA"/>
</dbReference>
<evidence type="ECO:0000313" key="5">
    <source>
        <dbReference type="Proteomes" id="UP000285908"/>
    </source>
</evidence>
<evidence type="ECO:0000256" key="1">
    <source>
        <dbReference type="ARBA" id="ARBA00022679"/>
    </source>
</evidence>
<keyword evidence="5" id="KW-1185">Reference proteome</keyword>
<dbReference type="GO" id="GO:0016747">
    <property type="term" value="F:acyltransferase activity, transferring groups other than amino-acyl groups"/>
    <property type="evidence" value="ECO:0007669"/>
    <property type="project" value="InterPro"/>
</dbReference>
<dbReference type="RefSeq" id="WP_127906472.1">
    <property type="nucleotide sequence ID" value="NZ_RQXX01000003.1"/>
</dbReference>
<dbReference type="Proteomes" id="UP000285908">
    <property type="component" value="Unassembled WGS sequence"/>
</dbReference>
<keyword evidence="2" id="KW-0012">Acyltransferase</keyword>
<evidence type="ECO:0000259" key="3">
    <source>
        <dbReference type="PROSITE" id="PS51186"/>
    </source>
</evidence>
<dbReference type="Pfam" id="PF00583">
    <property type="entry name" value="Acetyltransf_1"/>
    <property type="match status" value="1"/>
</dbReference>
<dbReference type="Gene3D" id="3.40.630.30">
    <property type="match status" value="1"/>
</dbReference>
<gene>
    <name evidence="4" type="ORF">EKE94_10000</name>
</gene>
<comment type="caution">
    <text evidence="4">The sequence shown here is derived from an EMBL/GenBank/DDBJ whole genome shotgun (WGS) entry which is preliminary data.</text>
</comment>
<accession>A0A438AGW1</accession>
<dbReference type="PANTHER" id="PTHR43877">
    <property type="entry name" value="AMINOALKYLPHOSPHONATE N-ACETYLTRANSFERASE-RELATED-RELATED"/>
    <property type="match status" value="1"/>
</dbReference>
<evidence type="ECO:0000313" key="4">
    <source>
        <dbReference type="EMBL" id="RVV97807.1"/>
    </source>
</evidence>
<proteinExistence type="predicted"/>
<sequence>MTDGAPAPDAPPVEIRPIPAGSALAERLVAASQSALLEFFPADEIFSTTAAELDHPGATLLAAFRGEQALGCVALVAMEGYGEVKRLYVDPAARGLGVGRLLMQALEAEARRRGLPMVKIESGEPLVAAMRLYRAMGYTDAAPFGGYPDIPSNAFLEKRIPL</sequence>
<dbReference type="SUPFAM" id="SSF55729">
    <property type="entry name" value="Acyl-CoA N-acyltransferases (Nat)"/>
    <property type="match status" value="1"/>
</dbReference>
<dbReference type="PANTHER" id="PTHR43877:SF2">
    <property type="entry name" value="AMINOALKYLPHOSPHONATE N-ACETYLTRANSFERASE-RELATED"/>
    <property type="match status" value="1"/>
</dbReference>
<dbReference type="InterPro" id="IPR000182">
    <property type="entry name" value="GNAT_dom"/>
</dbReference>
<feature type="domain" description="N-acetyltransferase" evidence="3">
    <location>
        <begin position="13"/>
        <end position="162"/>
    </location>
</feature>
<dbReference type="OrthoDB" id="273614at2"/>
<dbReference type="AlphaFoldDB" id="A0A438AGW1"/>
<protein>
    <submittedName>
        <fullName evidence="4">GNAT family N-acetyltransferase</fullName>
    </submittedName>
</protein>
<organism evidence="4 5">
    <name type="scientific">Mesobaculum littorinae</name>
    <dbReference type="NCBI Taxonomy" id="2486419"/>
    <lineage>
        <taxon>Bacteria</taxon>
        <taxon>Pseudomonadati</taxon>
        <taxon>Pseudomonadota</taxon>
        <taxon>Alphaproteobacteria</taxon>
        <taxon>Rhodobacterales</taxon>
        <taxon>Roseobacteraceae</taxon>
        <taxon>Mesobaculum</taxon>
    </lineage>
</organism>
<evidence type="ECO:0000256" key="2">
    <source>
        <dbReference type="ARBA" id="ARBA00023315"/>
    </source>
</evidence>
<keyword evidence="1 4" id="KW-0808">Transferase</keyword>
<dbReference type="InterPro" id="IPR050832">
    <property type="entry name" value="Bact_Acetyltransf"/>
</dbReference>
<dbReference type="PROSITE" id="PS51186">
    <property type="entry name" value="GNAT"/>
    <property type="match status" value="1"/>
</dbReference>
<dbReference type="CDD" id="cd04301">
    <property type="entry name" value="NAT_SF"/>
    <property type="match status" value="1"/>
</dbReference>